<evidence type="ECO:0000256" key="7">
    <source>
        <dbReference type="ARBA" id="ARBA00022622"/>
    </source>
</evidence>
<comment type="subcellular location">
    <subcellularLocation>
        <location evidence="1">Membrane</location>
        <topology evidence="1">Lipid-anchor</topology>
        <topology evidence="1">GPI-anchor</topology>
    </subcellularLocation>
    <subcellularLocation>
        <location evidence="2">Secreted</location>
    </subcellularLocation>
</comment>
<keyword evidence="4" id="KW-0596">Phosphopantetheine</keyword>
<dbReference type="InterPro" id="IPR051414">
    <property type="entry name" value="Adenylate-forming_Reductase"/>
</dbReference>
<keyword evidence="10" id="KW-0449">Lipoprotein</keyword>
<dbReference type="HOGENOM" id="CLU_002220_0_0_1"/>
<keyword evidence="7" id="KW-0472">Membrane</keyword>
<evidence type="ECO:0000256" key="1">
    <source>
        <dbReference type="ARBA" id="ARBA00004589"/>
    </source>
</evidence>
<evidence type="ECO:0000256" key="5">
    <source>
        <dbReference type="ARBA" id="ARBA00022525"/>
    </source>
</evidence>
<evidence type="ECO:0000256" key="4">
    <source>
        <dbReference type="ARBA" id="ARBA00022450"/>
    </source>
</evidence>
<dbReference type="SMART" id="SM00747">
    <property type="entry name" value="CFEM"/>
    <property type="match status" value="1"/>
</dbReference>
<dbReference type="Pfam" id="PF00501">
    <property type="entry name" value="AMP-binding"/>
    <property type="match status" value="1"/>
</dbReference>
<dbReference type="InterPro" id="IPR006162">
    <property type="entry name" value="Ppantetheine_attach_site"/>
</dbReference>
<dbReference type="Gene3D" id="1.10.1200.10">
    <property type="entry name" value="ACP-like"/>
    <property type="match status" value="1"/>
</dbReference>
<evidence type="ECO:0000256" key="12">
    <source>
        <dbReference type="SAM" id="SignalP"/>
    </source>
</evidence>
<feature type="domain" description="CFEM" evidence="13">
    <location>
        <begin position="1"/>
        <end position="116"/>
    </location>
</feature>
<dbReference type="eggNOG" id="KOG1178">
    <property type="taxonomic scope" value="Eukaryota"/>
</dbReference>
<dbReference type="SUPFAM" id="SSF51735">
    <property type="entry name" value="NAD(P)-binding Rossmann-fold domains"/>
    <property type="match status" value="1"/>
</dbReference>
<comment type="caution">
    <text evidence="14">The sequence shown here is derived from an EMBL/GenBank/DDBJ whole genome shotgun (WGS) entry which is preliminary data.</text>
</comment>
<organism evidence="14 15">
    <name type="scientific">Byssochlamys spectabilis (strain No. 5 / NBRC 109023)</name>
    <name type="common">Paecilomyces variotii</name>
    <dbReference type="NCBI Taxonomy" id="1356009"/>
    <lineage>
        <taxon>Eukaryota</taxon>
        <taxon>Fungi</taxon>
        <taxon>Dikarya</taxon>
        <taxon>Ascomycota</taxon>
        <taxon>Pezizomycotina</taxon>
        <taxon>Eurotiomycetes</taxon>
        <taxon>Eurotiomycetidae</taxon>
        <taxon>Eurotiales</taxon>
        <taxon>Thermoascaceae</taxon>
        <taxon>Paecilomyces</taxon>
    </lineage>
</organism>
<name>V5FTM2_BYSSN</name>
<accession>V5FTM2</accession>
<feature type="chain" id="PRO_5004733134" description="CFEM domain-containing protein" evidence="12">
    <location>
        <begin position="19"/>
        <end position="1118"/>
    </location>
</feature>
<reference evidence="15" key="1">
    <citation type="journal article" date="2014" name="Genome Announc.">
        <title>Draft genome sequence of the formaldehyde-resistant fungus Byssochlamys spectabilis No. 5 (anamorph Paecilomyces variotii No. 5) (NBRC109023).</title>
        <authorList>
            <person name="Oka T."/>
            <person name="Ekino K."/>
            <person name="Fukuda K."/>
            <person name="Nomura Y."/>
        </authorList>
    </citation>
    <scope>NUCLEOTIDE SEQUENCE [LARGE SCALE GENOMIC DNA]</scope>
    <source>
        <strain evidence="15">No. 5 / NBRC 109023</strain>
    </source>
</reference>
<keyword evidence="11" id="KW-0408">Iron</keyword>
<keyword evidence="11" id="KW-0479">Metal-binding</keyword>
<keyword evidence="15" id="KW-1185">Reference proteome</keyword>
<dbReference type="InterPro" id="IPR000873">
    <property type="entry name" value="AMP-dep_synth/lig_dom"/>
</dbReference>
<dbReference type="PROSITE" id="PS00455">
    <property type="entry name" value="AMP_BINDING"/>
    <property type="match status" value="1"/>
</dbReference>
<dbReference type="InterPro" id="IPR008427">
    <property type="entry name" value="Extracellular_membr_CFEM_dom"/>
</dbReference>
<dbReference type="Proteomes" id="UP000018001">
    <property type="component" value="Unassembled WGS sequence"/>
</dbReference>
<proteinExistence type="inferred from homology"/>
<dbReference type="GO" id="GO:0005576">
    <property type="term" value="C:extracellular region"/>
    <property type="evidence" value="ECO:0007669"/>
    <property type="project" value="UniProtKB-SubCell"/>
</dbReference>
<keyword evidence="7" id="KW-0336">GPI-anchor</keyword>
<feature type="disulfide bond" evidence="11">
    <location>
        <begin position="56"/>
        <end position="89"/>
    </location>
</feature>
<feature type="signal peptide" evidence="12">
    <location>
        <begin position="1"/>
        <end position="18"/>
    </location>
</feature>
<dbReference type="Pfam" id="PF23562">
    <property type="entry name" value="AMP-binding_C_3"/>
    <property type="match status" value="1"/>
</dbReference>
<feature type="binding site" description="axial binding residue" evidence="11">
    <location>
        <position position="51"/>
    </location>
    <ligand>
        <name>heme</name>
        <dbReference type="ChEBI" id="CHEBI:30413"/>
    </ligand>
    <ligandPart>
        <name>Fe</name>
        <dbReference type="ChEBI" id="CHEBI:18248"/>
    </ligandPart>
</feature>
<keyword evidence="6" id="KW-0597">Phosphoprotein</keyword>
<dbReference type="GO" id="GO:0098552">
    <property type="term" value="C:side of membrane"/>
    <property type="evidence" value="ECO:0007669"/>
    <property type="project" value="UniProtKB-KW"/>
</dbReference>
<dbReference type="PANTHER" id="PTHR43439">
    <property type="entry name" value="PHENYLACETATE-COENZYME A LIGASE"/>
    <property type="match status" value="1"/>
</dbReference>
<dbReference type="Gene3D" id="3.40.50.12780">
    <property type="entry name" value="N-terminal domain of ligase-like"/>
    <property type="match status" value="1"/>
</dbReference>
<dbReference type="InterPro" id="IPR042099">
    <property type="entry name" value="ANL_N_sf"/>
</dbReference>
<evidence type="ECO:0000256" key="3">
    <source>
        <dbReference type="ARBA" id="ARBA00010031"/>
    </source>
</evidence>
<gene>
    <name evidence="14" type="ORF">PVAR5_1651</name>
</gene>
<evidence type="ECO:0000313" key="15">
    <source>
        <dbReference type="Proteomes" id="UP000018001"/>
    </source>
</evidence>
<dbReference type="Pfam" id="PF00550">
    <property type="entry name" value="PP-binding"/>
    <property type="match status" value="1"/>
</dbReference>
<evidence type="ECO:0000259" key="13">
    <source>
        <dbReference type="PROSITE" id="PS52012"/>
    </source>
</evidence>
<keyword evidence="7" id="KW-0325">Glycoprotein</keyword>
<feature type="disulfide bond" evidence="11">
    <location>
        <begin position="47"/>
        <end position="54"/>
    </location>
</feature>
<evidence type="ECO:0000256" key="2">
    <source>
        <dbReference type="ARBA" id="ARBA00004613"/>
    </source>
</evidence>
<dbReference type="SUPFAM" id="SSF56801">
    <property type="entry name" value="Acetyl-CoA synthetase-like"/>
    <property type="match status" value="1"/>
</dbReference>
<dbReference type="GO" id="GO:0046872">
    <property type="term" value="F:metal ion binding"/>
    <property type="evidence" value="ECO:0007669"/>
    <property type="project" value="UniProtKB-UniRule"/>
</dbReference>
<dbReference type="PANTHER" id="PTHR43439:SF2">
    <property type="entry name" value="ENZYME, PUTATIVE (JCVI)-RELATED"/>
    <property type="match status" value="1"/>
</dbReference>
<dbReference type="AlphaFoldDB" id="V5FTM2"/>
<keyword evidence="5" id="KW-0964">Secreted</keyword>
<dbReference type="Gene3D" id="3.40.50.720">
    <property type="entry name" value="NAD(P)-binding Rossmann-like Domain"/>
    <property type="match status" value="1"/>
</dbReference>
<dbReference type="InterPro" id="IPR036291">
    <property type="entry name" value="NAD(P)-bd_dom_sf"/>
</dbReference>
<dbReference type="PROSITE" id="PS52012">
    <property type="entry name" value="CFEM"/>
    <property type="match status" value="1"/>
</dbReference>
<dbReference type="EMBL" id="BAUL01000043">
    <property type="protein sequence ID" value="GAD93051.1"/>
    <property type="molecule type" value="Genomic_DNA"/>
</dbReference>
<evidence type="ECO:0000256" key="6">
    <source>
        <dbReference type="ARBA" id="ARBA00022553"/>
    </source>
</evidence>
<keyword evidence="9 11" id="KW-1015">Disulfide bond</keyword>
<evidence type="ECO:0000256" key="8">
    <source>
        <dbReference type="ARBA" id="ARBA00022729"/>
    </source>
</evidence>
<comment type="similarity">
    <text evidence="3">Belongs to the RBT5 family.</text>
</comment>
<sequence>MMTFTVIVAFSIIVAAAAQSLVPLLTLPDCPRNCILSILPSATSFGCLSIDPVCLCKSTGYNMSLLSCATTQCSPAEVTQLISAEKEWCDLVVDDLAENAPDKRFAVIPRGPELTDGFRDLSMKDLAQAVNFMSWWIEDTIGPARSSETLAYLGSNDVRYFVFMLACQKTGYQGFFPSGRNSDEAHLHVLKVTNCRKFFFSEEREARVLEIKTLFPSLEIFKVPTVKTVLTDEGGLRQYVYNKSYVDAENDTCCVLHSSGTTGMPKPVHLRNGFFKCFDVVLQLPWPAGRRPSSVFNLNPEDLLLATTPFCHGMGLLAFIFSVFYGVPILYGPDKPLSVEYVVELLQTAHPTAAVFTPSILDDLSHSPDALNSLRRLKTVYYGGAPLARETGDRVRQYVQIIPIIGATETGLIPSLATEDGADWDCYEWNEAYGVDMQDTGDGLYEMVIPRHQNSRDFQAVFHTYPDLTEYRTNDLYTRHPTNPNLWKFYGRKDDVIVLSNGEKFNPVEMETIITGHPLVAGAVVVGESRFQAALLVEPNERVPKMNDKLFIDEIWPIVQVANQTISAHGRVVKSNIRLASKTKPFKRTAKSTIQRRAVLKDYKNEIDELYDTELTDGLDSYLPKTLEPVTITEYIRQTVMHVLGKTEISNTQDLYSTGLDSLMTIQISRILQKGIQLRRPDLKTGTITPQTLYANPTIERLSRAVINILEGKVQPDLWWEDKIKKLIKKYTSDLPYRKEARTDSGSHLPSTVILTGSTGSLGTYLLYTLLNSESVAKIYCLNRSDAKLRQKKGFEEKGLLVDANAMKDKVEFLQVSFGEPRFGLREDKYQELLDSVDTIIHNAWKVNFNHSVDSFEDTHIRGVRRFVDFSLSSRHNAHIHFVSSVGTVGGWTRDLGPLVPEEPMITSVVVPQGYAEAKYIAECICLEASRRSQVPTTIYRVGQIAGPTTASGQWNAHEWLPTIIATSKAMYKIPNRLGSMEVDWVPVDKLALIMMEIISTRHTLQADDPWAVFHLVNPERTPWSLLIPAIQDKYNVEPVEFSAWVAGLENIQDPSTKDVSEKPALKLMSFYRELEDERSKLAVPLDVQRAKAASATMRSLEPISPSLMRNWLQQWQF</sequence>
<evidence type="ECO:0000256" key="9">
    <source>
        <dbReference type="ARBA" id="ARBA00023157"/>
    </source>
</evidence>
<evidence type="ECO:0000256" key="10">
    <source>
        <dbReference type="ARBA" id="ARBA00023288"/>
    </source>
</evidence>
<dbReference type="Pfam" id="PF07993">
    <property type="entry name" value="NAD_binding_4"/>
    <property type="match status" value="1"/>
</dbReference>
<protein>
    <recommendedName>
        <fullName evidence="13">CFEM domain-containing protein</fullName>
    </recommendedName>
</protein>
<dbReference type="InterPro" id="IPR013120">
    <property type="entry name" value="FAR_NAD-bd"/>
</dbReference>
<dbReference type="PROSITE" id="PS00012">
    <property type="entry name" value="PHOSPHOPANTETHEINE"/>
    <property type="match status" value="1"/>
</dbReference>
<dbReference type="InParanoid" id="V5FTM2"/>
<dbReference type="SUPFAM" id="SSF47336">
    <property type="entry name" value="ACP-like"/>
    <property type="match status" value="1"/>
</dbReference>
<dbReference type="Pfam" id="PF05730">
    <property type="entry name" value="CFEM"/>
    <property type="match status" value="1"/>
</dbReference>
<dbReference type="OrthoDB" id="429813at2759"/>
<comment type="caution">
    <text evidence="11">Lacks conserved residue(s) required for the propagation of feature annotation.</text>
</comment>
<keyword evidence="8 12" id="KW-0732">Signal</keyword>
<dbReference type="InterPro" id="IPR009081">
    <property type="entry name" value="PP-bd_ACP"/>
</dbReference>
<dbReference type="InterPro" id="IPR020845">
    <property type="entry name" value="AMP-binding_CS"/>
</dbReference>
<keyword evidence="11" id="KW-0349">Heme</keyword>
<evidence type="ECO:0000313" key="14">
    <source>
        <dbReference type="EMBL" id="GAD93051.1"/>
    </source>
</evidence>
<dbReference type="InterPro" id="IPR036736">
    <property type="entry name" value="ACP-like_sf"/>
</dbReference>
<evidence type="ECO:0000256" key="11">
    <source>
        <dbReference type="PROSITE-ProRule" id="PRU01356"/>
    </source>
</evidence>